<feature type="transmembrane region" description="Helical" evidence="1">
    <location>
        <begin position="9"/>
        <end position="28"/>
    </location>
</feature>
<dbReference type="Proteomes" id="UP000245462">
    <property type="component" value="Unassembled WGS sequence"/>
</dbReference>
<evidence type="ECO:0000256" key="1">
    <source>
        <dbReference type="SAM" id="Phobius"/>
    </source>
</evidence>
<organism evidence="2 3">
    <name type="scientific">Porphyromonas loveana</name>
    <dbReference type="NCBI Taxonomy" id="1884669"/>
    <lineage>
        <taxon>Bacteria</taxon>
        <taxon>Pseudomonadati</taxon>
        <taxon>Bacteroidota</taxon>
        <taxon>Bacteroidia</taxon>
        <taxon>Bacteroidales</taxon>
        <taxon>Porphyromonadaceae</taxon>
        <taxon>Porphyromonas</taxon>
    </lineage>
</organism>
<accession>A0A2U1FH97</accession>
<dbReference type="EMBL" id="QEKY01000006">
    <property type="protein sequence ID" value="PVZ11542.1"/>
    <property type="molecule type" value="Genomic_DNA"/>
</dbReference>
<evidence type="ECO:0000313" key="3">
    <source>
        <dbReference type="Proteomes" id="UP000245462"/>
    </source>
</evidence>
<evidence type="ECO:0000313" key="2">
    <source>
        <dbReference type="EMBL" id="PVZ11542.1"/>
    </source>
</evidence>
<name>A0A2U1FH97_9PORP</name>
<gene>
    <name evidence="2" type="ORF">C7382_1062</name>
</gene>
<keyword evidence="1" id="KW-1133">Transmembrane helix</keyword>
<sequence length="39" mass="4789">MILQKHQVLYYLMPLSLINVLYIFHFGFDITRLIMSRLF</sequence>
<proteinExistence type="predicted"/>
<dbReference type="AlphaFoldDB" id="A0A2U1FH97"/>
<reference evidence="2 3" key="1">
    <citation type="submission" date="2018-04" db="EMBL/GenBank/DDBJ databases">
        <title>Genomic Encyclopedia of Type Strains, Phase IV (KMG-IV): sequencing the most valuable type-strain genomes for metagenomic binning, comparative biology and taxonomic classification.</title>
        <authorList>
            <person name="Goeker M."/>
        </authorList>
    </citation>
    <scope>NUCLEOTIDE SEQUENCE [LARGE SCALE GENOMIC DNA]</scope>
    <source>
        <strain evidence="2 3">DSM 28520</strain>
    </source>
</reference>
<keyword evidence="1" id="KW-0472">Membrane</keyword>
<keyword evidence="1" id="KW-0812">Transmembrane</keyword>
<keyword evidence="3" id="KW-1185">Reference proteome</keyword>
<protein>
    <submittedName>
        <fullName evidence="2">Uncharacterized protein</fullName>
    </submittedName>
</protein>
<comment type="caution">
    <text evidence="2">The sequence shown here is derived from an EMBL/GenBank/DDBJ whole genome shotgun (WGS) entry which is preliminary data.</text>
</comment>